<evidence type="ECO:0000313" key="2">
    <source>
        <dbReference type="EMBL" id="KAK0595516.1"/>
    </source>
</evidence>
<accession>A0AA39SD15</accession>
<keyword evidence="3" id="KW-1185">Reference proteome</keyword>
<feature type="region of interest" description="Disordered" evidence="1">
    <location>
        <begin position="129"/>
        <end position="222"/>
    </location>
</feature>
<organism evidence="2 3">
    <name type="scientific">Acer saccharum</name>
    <name type="common">Sugar maple</name>
    <dbReference type="NCBI Taxonomy" id="4024"/>
    <lineage>
        <taxon>Eukaryota</taxon>
        <taxon>Viridiplantae</taxon>
        <taxon>Streptophyta</taxon>
        <taxon>Embryophyta</taxon>
        <taxon>Tracheophyta</taxon>
        <taxon>Spermatophyta</taxon>
        <taxon>Magnoliopsida</taxon>
        <taxon>eudicotyledons</taxon>
        <taxon>Gunneridae</taxon>
        <taxon>Pentapetalae</taxon>
        <taxon>rosids</taxon>
        <taxon>malvids</taxon>
        <taxon>Sapindales</taxon>
        <taxon>Sapindaceae</taxon>
        <taxon>Hippocastanoideae</taxon>
        <taxon>Acereae</taxon>
        <taxon>Acer</taxon>
    </lineage>
</organism>
<protein>
    <submittedName>
        <fullName evidence="2">Uncharacterized protein</fullName>
    </submittedName>
</protein>
<feature type="compositionally biased region" description="Basic and acidic residues" evidence="1">
    <location>
        <begin position="194"/>
        <end position="216"/>
    </location>
</feature>
<dbReference type="AlphaFoldDB" id="A0AA39SD15"/>
<proteinExistence type="predicted"/>
<dbReference type="Proteomes" id="UP001168877">
    <property type="component" value="Unassembled WGS sequence"/>
</dbReference>
<evidence type="ECO:0000256" key="1">
    <source>
        <dbReference type="SAM" id="MobiDB-lite"/>
    </source>
</evidence>
<dbReference type="PANTHER" id="PTHR45979">
    <property type="entry name" value="PAP/OAS1 SUBSTRATE-BINDING DOMAIN SUPERFAMILY"/>
    <property type="match status" value="1"/>
</dbReference>
<evidence type="ECO:0000313" key="3">
    <source>
        <dbReference type="Proteomes" id="UP001168877"/>
    </source>
</evidence>
<gene>
    <name evidence="2" type="ORF">LWI29_007418</name>
</gene>
<comment type="caution">
    <text evidence="2">The sequence shown here is derived from an EMBL/GenBank/DDBJ whole genome shotgun (WGS) entry which is preliminary data.</text>
</comment>
<dbReference type="EMBL" id="JAUESC010000004">
    <property type="protein sequence ID" value="KAK0595516.1"/>
    <property type="molecule type" value="Genomic_DNA"/>
</dbReference>
<feature type="compositionally biased region" description="Polar residues" evidence="1">
    <location>
        <begin position="163"/>
        <end position="193"/>
    </location>
</feature>
<dbReference type="PANTHER" id="PTHR45979:SF30">
    <property type="entry name" value="NUCLEOTIDYLTRANSFERASE"/>
    <property type="match status" value="1"/>
</dbReference>
<feature type="compositionally biased region" description="Polar residues" evidence="1">
    <location>
        <begin position="134"/>
        <end position="154"/>
    </location>
</feature>
<reference evidence="2" key="2">
    <citation type="submission" date="2023-06" db="EMBL/GenBank/DDBJ databases">
        <authorList>
            <person name="Swenson N.G."/>
            <person name="Wegrzyn J.L."/>
            <person name="Mcevoy S.L."/>
        </authorList>
    </citation>
    <scope>NUCLEOTIDE SEQUENCE</scope>
    <source>
        <strain evidence="2">NS2018</strain>
        <tissue evidence="2">Leaf</tissue>
    </source>
</reference>
<sequence>MLKLFTAYRQPLMQVLAYGSVPLQTYLLDGEIDLTAFSKNQDLKCYAILKEVLENEIERDNAEFRVKDVEIIPAKNTWARYGKGSRPDTPSPEIDGSYSFRNNVSNTSFEVKENSTGSDSNAVVKCASHAPHSVPSQHGKQSLTQISRTGNESPVSRAENQEVFANTTSSMSSDQNNGLQNISSYENSQTDMGRSSRSDSLRNEEHDRNLEGRPHSNSELMDVSAEVSSRQRISNCSHFGIALPPAVLYGQYPNLGYGYSGIALPPVVTSYQHDPNLVYGYPADPNLSFIGNSSSCSQHR</sequence>
<dbReference type="InterPro" id="IPR058921">
    <property type="entry name" value="PAP/OAS1-rel"/>
</dbReference>
<name>A0AA39SD15_ACESA</name>
<reference evidence="2" key="1">
    <citation type="journal article" date="2022" name="Plant J.">
        <title>Strategies of tolerance reflected in two North American maple genomes.</title>
        <authorList>
            <person name="McEvoy S.L."/>
            <person name="Sezen U.U."/>
            <person name="Trouern-Trend A."/>
            <person name="McMahon S.M."/>
            <person name="Schaberg P.G."/>
            <person name="Yang J."/>
            <person name="Wegrzyn J.L."/>
            <person name="Swenson N.G."/>
        </authorList>
    </citation>
    <scope>NUCLEOTIDE SEQUENCE</scope>
    <source>
        <strain evidence="2">NS2018</strain>
    </source>
</reference>